<evidence type="ECO:0000313" key="3">
    <source>
        <dbReference type="Proteomes" id="UP001446871"/>
    </source>
</evidence>
<dbReference type="Gene3D" id="3.60.130.30">
    <property type="match status" value="1"/>
</dbReference>
<evidence type="ECO:0000256" key="1">
    <source>
        <dbReference type="SAM" id="MobiDB-lite"/>
    </source>
</evidence>
<feature type="compositionally biased region" description="Basic residues" evidence="1">
    <location>
        <begin position="717"/>
        <end position="729"/>
    </location>
</feature>
<dbReference type="Proteomes" id="UP001446871">
    <property type="component" value="Unassembled WGS sequence"/>
</dbReference>
<reference evidence="2 3" key="1">
    <citation type="submission" date="2023-01" db="EMBL/GenBank/DDBJ databases">
        <title>Analysis of 21 Apiospora genomes using comparative genomics revels a genus with tremendous synthesis potential of carbohydrate active enzymes and secondary metabolites.</title>
        <authorList>
            <person name="Sorensen T."/>
        </authorList>
    </citation>
    <scope>NUCLEOTIDE SEQUENCE [LARGE SCALE GENOMIC DNA]</scope>
    <source>
        <strain evidence="2 3">CBS 83171</strain>
    </source>
</reference>
<name>A0ABR1V976_9PEZI</name>
<accession>A0ABR1V976</accession>
<keyword evidence="3" id="KW-1185">Reference proteome</keyword>
<gene>
    <name evidence="2" type="ORF">PG996_006853</name>
</gene>
<evidence type="ECO:0000313" key="2">
    <source>
        <dbReference type="EMBL" id="KAK8067741.1"/>
    </source>
</evidence>
<proteinExistence type="predicted"/>
<sequence length="750" mass="84715">MTGGEINWARFESTTTWKSGSVAGKRNNPITGAEEDFKGKLYTWASNICHEDDTSVTVEDLSRFNVETQDALVSEFLGTLRPALRDRVDSLGNRVQEYETEEDPHGVIAEDFLLDGFRVHRRTYPQFDAKTIGAKGYSNWSKAREIQQQAESQASVENLDRDRFIYALAKVLLEDWDALEPKRQYLDKRKSLKGRKADQWGKLTAAVHGRLFRIRDDQEKIYEFWKDFHWSGAKTPPAYMAFHAMATNLYTENAVVKKTGKDKTIENKHNALLVDAKAADLCDYIPDRDIVILRDKNCHLIAGVITRATQRLFPSDPNLTERMDRAARAFAWRYPYVAPDPTRHATTVDLHYVEKPSRDPRSEYCPASKLHRAVCGVEHYGIHTERVASALTNLKFQKFSQAIWGPNRGKGKDPSATPSWRDEFPKLRTGLYGIATKQLRESLVRWDPDLHQENVQVHTSFPQDWQAGTVRDGNDPYSYLAQLVDPLTEGHRDVGDLMHGLAGLVTFGDFNQGGDLVVKELGVRIPFPSGSHCHLRGRELHHAITHYDGGDYGGLRHSLVMTNKESVRRLYYDELQPGVEIFKGVVRRAIASNFMPIPNSGDARLMNALATGNDVEFTQLAFEAQLKHAYNEAEKKKKGSKIRDPLTQLANEAAMEAAGAAEAVRLARKKVRPRAATSSAAADIGVDDEDDEGDDEDEDEDDDQPDDEENDEAVGQSRRRRRKDGRSRSRSPGGPSRAYKQRDDDVEMED</sequence>
<organism evidence="2 3">
    <name type="scientific">Apiospora saccharicola</name>
    <dbReference type="NCBI Taxonomy" id="335842"/>
    <lineage>
        <taxon>Eukaryota</taxon>
        <taxon>Fungi</taxon>
        <taxon>Dikarya</taxon>
        <taxon>Ascomycota</taxon>
        <taxon>Pezizomycotina</taxon>
        <taxon>Sordariomycetes</taxon>
        <taxon>Xylariomycetidae</taxon>
        <taxon>Amphisphaeriales</taxon>
        <taxon>Apiosporaceae</taxon>
        <taxon>Apiospora</taxon>
    </lineage>
</organism>
<protein>
    <submittedName>
        <fullName evidence="2">Uncharacterized protein</fullName>
    </submittedName>
</protein>
<comment type="caution">
    <text evidence="2">The sequence shown here is derived from an EMBL/GenBank/DDBJ whole genome shotgun (WGS) entry which is preliminary data.</text>
</comment>
<dbReference type="EMBL" id="JAQQWM010000004">
    <property type="protein sequence ID" value="KAK8067741.1"/>
    <property type="molecule type" value="Genomic_DNA"/>
</dbReference>
<feature type="region of interest" description="Disordered" evidence="1">
    <location>
        <begin position="668"/>
        <end position="750"/>
    </location>
</feature>
<feature type="compositionally biased region" description="Acidic residues" evidence="1">
    <location>
        <begin position="685"/>
        <end position="712"/>
    </location>
</feature>